<evidence type="ECO:0000256" key="1">
    <source>
        <dbReference type="ARBA" id="ARBA00004162"/>
    </source>
</evidence>
<comment type="subcellular location">
    <subcellularLocation>
        <location evidence="1">Cell membrane</location>
        <topology evidence="1">Single-pass membrane protein</topology>
    </subcellularLocation>
</comment>
<evidence type="ECO:0000256" key="3">
    <source>
        <dbReference type="ARBA" id="ARBA00022475"/>
    </source>
</evidence>
<dbReference type="AlphaFoldDB" id="A0A5D2F6M5"/>
<accession>A0A5D2F6M5</accession>
<keyword evidence="4" id="KW-0812">Transmembrane</keyword>
<reference evidence="8 9" key="1">
    <citation type="submission" date="2019-06" db="EMBL/GenBank/DDBJ databases">
        <title>WGS assembly of Gossypium darwinii.</title>
        <authorList>
            <person name="Chen Z.J."/>
            <person name="Sreedasyam A."/>
            <person name="Ando A."/>
            <person name="Song Q."/>
            <person name="De L."/>
            <person name="Hulse-Kemp A."/>
            <person name="Ding M."/>
            <person name="Ye W."/>
            <person name="Kirkbride R."/>
            <person name="Jenkins J."/>
            <person name="Plott C."/>
            <person name="Lovell J."/>
            <person name="Lin Y.-M."/>
            <person name="Vaughn R."/>
            <person name="Liu B."/>
            <person name="Li W."/>
            <person name="Simpson S."/>
            <person name="Scheffler B."/>
            <person name="Saski C."/>
            <person name="Grover C."/>
            <person name="Hu G."/>
            <person name="Conover J."/>
            <person name="Carlson J."/>
            <person name="Shu S."/>
            <person name="Boston L."/>
            <person name="Williams M."/>
            <person name="Peterson D."/>
            <person name="Mcgee K."/>
            <person name="Jones D."/>
            <person name="Wendel J."/>
            <person name="Stelly D."/>
            <person name="Grimwood J."/>
            <person name="Schmutz J."/>
        </authorList>
    </citation>
    <scope>NUCLEOTIDE SEQUENCE [LARGE SCALE GENOMIC DNA]</scope>
    <source>
        <strain evidence="8">1808015.09</strain>
    </source>
</reference>
<organism evidence="8 9">
    <name type="scientific">Gossypium darwinii</name>
    <name type="common">Darwin's cotton</name>
    <name type="synonym">Gossypium barbadense var. darwinii</name>
    <dbReference type="NCBI Taxonomy" id="34276"/>
    <lineage>
        <taxon>Eukaryota</taxon>
        <taxon>Viridiplantae</taxon>
        <taxon>Streptophyta</taxon>
        <taxon>Embryophyta</taxon>
        <taxon>Tracheophyta</taxon>
        <taxon>Spermatophyta</taxon>
        <taxon>Magnoliopsida</taxon>
        <taxon>eudicotyledons</taxon>
        <taxon>Gunneridae</taxon>
        <taxon>Pentapetalae</taxon>
        <taxon>rosids</taxon>
        <taxon>malvids</taxon>
        <taxon>Malvales</taxon>
        <taxon>Malvaceae</taxon>
        <taxon>Malvoideae</taxon>
        <taxon>Gossypium</taxon>
    </lineage>
</organism>
<dbReference type="PANTHER" id="PTHR47855">
    <property type="entry name" value="OS01G0525701 PROTEIN"/>
    <property type="match status" value="1"/>
</dbReference>
<keyword evidence="9" id="KW-1185">Reference proteome</keyword>
<dbReference type="InterPro" id="IPR012552">
    <property type="entry name" value="DVL"/>
</dbReference>
<evidence type="ECO:0000256" key="7">
    <source>
        <dbReference type="ARBA" id="ARBA00024340"/>
    </source>
</evidence>
<dbReference type="GO" id="GO:0048367">
    <property type="term" value="P:shoot system development"/>
    <property type="evidence" value="ECO:0007669"/>
    <property type="project" value="UniProtKB-ARBA"/>
</dbReference>
<comment type="similarity">
    <text evidence="7">Belongs to the DVL/RTFL small polypeptides family.</text>
</comment>
<evidence type="ECO:0000313" key="8">
    <source>
        <dbReference type="EMBL" id="TYH01451.1"/>
    </source>
</evidence>
<dbReference type="PANTHER" id="PTHR47855:SF6">
    <property type="entry name" value="ROTUNDIFOLIA LIKE 8"/>
    <property type="match status" value="1"/>
</dbReference>
<dbReference type="Pfam" id="PF08137">
    <property type="entry name" value="DVL"/>
    <property type="match status" value="1"/>
</dbReference>
<proteinExistence type="inferred from homology"/>
<keyword evidence="5" id="KW-1133">Transmembrane helix</keyword>
<dbReference type="GO" id="GO:0005886">
    <property type="term" value="C:plasma membrane"/>
    <property type="evidence" value="ECO:0007669"/>
    <property type="project" value="UniProtKB-SubCell"/>
</dbReference>
<gene>
    <name evidence="8" type="ORF">ES288_A09G059500v1</name>
</gene>
<dbReference type="GO" id="GO:0008285">
    <property type="term" value="P:negative regulation of cell population proliferation"/>
    <property type="evidence" value="ECO:0007669"/>
    <property type="project" value="InterPro"/>
</dbReference>
<name>A0A5D2F6M5_GOSDA</name>
<evidence type="ECO:0000256" key="6">
    <source>
        <dbReference type="ARBA" id="ARBA00023136"/>
    </source>
</evidence>
<evidence type="ECO:0000256" key="2">
    <source>
        <dbReference type="ARBA" id="ARBA00022473"/>
    </source>
</evidence>
<evidence type="ECO:0000256" key="4">
    <source>
        <dbReference type="ARBA" id="ARBA00022692"/>
    </source>
</evidence>
<dbReference type="Proteomes" id="UP000323506">
    <property type="component" value="Chromosome A09"/>
</dbReference>
<dbReference type="InterPro" id="IPR052153">
    <property type="entry name" value="DVL/RTFL_small_peptides"/>
</dbReference>
<keyword evidence="3" id="KW-1003">Cell membrane</keyword>
<keyword evidence="6" id="KW-0472">Membrane</keyword>
<dbReference type="EMBL" id="CM017696">
    <property type="protein sequence ID" value="TYH01451.1"/>
    <property type="molecule type" value="Genomic_DNA"/>
</dbReference>
<protein>
    <submittedName>
        <fullName evidence="8">Uncharacterized protein</fullName>
    </submittedName>
</protein>
<evidence type="ECO:0000256" key="5">
    <source>
        <dbReference type="ARBA" id="ARBA00022989"/>
    </source>
</evidence>
<keyword evidence="2" id="KW-0217">Developmental protein</keyword>
<evidence type="ECO:0000313" key="9">
    <source>
        <dbReference type="Proteomes" id="UP000323506"/>
    </source>
</evidence>
<sequence>MKMKSSKIGGSKRSCPWSWKGNGGFFREERCRLYIIRRCIIMLLCWHDLKYILWRNEESLHILPHGS</sequence>